<evidence type="ECO:0000313" key="2">
    <source>
        <dbReference type="Proteomes" id="UP000435649"/>
    </source>
</evidence>
<proteinExistence type="predicted"/>
<keyword evidence="2" id="KW-1185">Reference proteome</keyword>
<accession>A0A844G0J4</accession>
<evidence type="ECO:0000313" key="1">
    <source>
        <dbReference type="EMBL" id="MST97170.1"/>
    </source>
</evidence>
<comment type="caution">
    <text evidence="1">The sequence shown here is derived from an EMBL/GenBank/DDBJ whole genome shotgun (WGS) entry which is preliminary data.</text>
</comment>
<dbReference type="Pfam" id="PF19891">
    <property type="entry name" value="DUF6364"/>
    <property type="match status" value="1"/>
</dbReference>
<reference evidence="1 2" key="1">
    <citation type="submission" date="2019-08" db="EMBL/GenBank/DDBJ databases">
        <title>In-depth cultivation of the pig gut microbiome towards novel bacterial diversity and tailored functional studies.</title>
        <authorList>
            <person name="Wylensek D."/>
            <person name="Hitch T.C.A."/>
            <person name="Clavel T."/>
        </authorList>
    </citation>
    <scope>NUCLEOTIDE SEQUENCE [LARGE SCALE GENOMIC DNA]</scope>
    <source>
        <strain evidence="1 2">BBE-744-WT-12</strain>
    </source>
</reference>
<dbReference type="InterPro" id="IPR045944">
    <property type="entry name" value="DUF6364"/>
</dbReference>
<organism evidence="1 2">
    <name type="scientific">Victivallis lenta</name>
    <dbReference type="NCBI Taxonomy" id="2606640"/>
    <lineage>
        <taxon>Bacteria</taxon>
        <taxon>Pseudomonadati</taxon>
        <taxon>Lentisphaerota</taxon>
        <taxon>Lentisphaeria</taxon>
        <taxon>Victivallales</taxon>
        <taxon>Victivallaceae</taxon>
        <taxon>Victivallis</taxon>
    </lineage>
</organism>
<protein>
    <submittedName>
        <fullName evidence="1">Uncharacterized protein</fullName>
    </submittedName>
</protein>
<dbReference type="RefSeq" id="WP_154418032.1">
    <property type="nucleotide sequence ID" value="NZ_VUNS01000008.1"/>
</dbReference>
<dbReference type="Proteomes" id="UP000435649">
    <property type="component" value="Unassembled WGS sequence"/>
</dbReference>
<dbReference type="AlphaFoldDB" id="A0A844G0J4"/>
<dbReference type="EMBL" id="VUNS01000008">
    <property type="protein sequence ID" value="MST97170.1"/>
    <property type="molecule type" value="Genomic_DNA"/>
</dbReference>
<name>A0A844G0J4_9BACT</name>
<gene>
    <name evidence="1" type="ORF">FYJ85_08950</name>
</gene>
<sequence length="88" mass="9951">MATTKLTLSVDPEVIAKARRISKLRKTSVSAMFSRYIATLEESKQRETPLPPMTKRALALAAGTAPVPENWDYRDELKDILDERYGLK</sequence>